<dbReference type="PANTHER" id="PTHR24321:SF8">
    <property type="entry name" value="ESTRADIOL 17-BETA-DEHYDROGENASE 8-RELATED"/>
    <property type="match status" value="1"/>
</dbReference>
<proteinExistence type="inferred from homology"/>
<protein>
    <submittedName>
        <fullName evidence="5">3-oxoacyl-ACP reductase</fullName>
    </submittedName>
</protein>
<evidence type="ECO:0000256" key="3">
    <source>
        <dbReference type="ARBA" id="ARBA00023027"/>
    </source>
</evidence>
<feature type="domain" description="Ketoreductase" evidence="4">
    <location>
        <begin position="7"/>
        <end position="187"/>
    </location>
</feature>
<dbReference type="PANTHER" id="PTHR24321">
    <property type="entry name" value="DEHYDROGENASES, SHORT CHAIN"/>
    <property type="match status" value="1"/>
</dbReference>
<dbReference type="SMART" id="SM00822">
    <property type="entry name" value="PKS_KR"/>
    <property type="match status" value="1"/>
</dbReference>
<gene>
    <name evidence="5" type="ORF">GCM10023340_10360</name>
</gene>
<keyword evidence="2" id="KW-0560">Oxidoreductase</keyword>
<evidence type="ECO:0000259" key="4">
    <source>
        <dbReference type="SMART" id="SM00822"/>
    </source>
</evidence>
<dbReference type="PRINTS" id="PR00081">
    <property type="entry name" value="GDHRDH"/>
</dbReference>
<dbReference type="RefSeq" id="WP_345455214.1">
    <property type="nucleotide sequence ID" value="NZ_BAABKG010000001.1"/>
</dbReference>
<dbReference type="PRINTS" id="PR00080">
    <property type="entry name" value="SDRFAMILY"/>
</dbReference>
<organism evidence="5 6">
    <name type="scientific">Nocardioides marinquilinus</name>
    <dbReference type="NCBI Taxonomy" id="1210400"/>
    <lineage>
        <taxon>Bacteria</taxon>
        <taxon>Bacillati</taxon>
        <taxon>Actinomycetota</taxon>
        <taxon>Actinomycetes</taxon>
        <taxon>Propionibacteriales</taxon>
        <taxon>Nocardioidaceae</taxon>
        <taxon>Nocardioides</taxon>
    </lineage>
</organism>
<reference evidence="6" key="1">
    <citation type="journal article" date="2019" name="Int. J. Syst. Evol. Microbiol.">
        <title>The Global Catalogue of Microorganisms (GCM) 10K type strain sequencing project: providing services to taxonomists for standard genome sequencing and annotation.</title>
        <authorList>
            <consortium name="The Broad Institute Genomics Platform"/>
            <consortium name="The Broad Institute Genome Sequencing Center for Infectious Disease"/>
            <person name="Wu L."/>
            <person name="Ma J."/>
        </authorList>
    </citation>
    <scope>NUCLEOTIDE SEQUENCE [LARGE SCALE GENOMIC DNA]</scope>
    <source>
        <strain evidence="6">JCM 18459</strain>
    </source>
</reference>
<keyword evidence="3" id="KW-0520">NAD</keyword>
<comment type="similarity">
    <text evidence="1">Belongs to the short-chain dehydrogenases/reductases (SDR) family.</text>
</comment>
<accession>A0ABP9PBC0</accession>
<dbReference type="PROSITE" id="PS00061">
    <property type="entry name" value="ADH_SHORT"/>
    <property type="match status" value="1"/>
</dbReference>
<dbReference type="InterPro" id="IPR020904">
    <property type="entry name" value="Sc_DH/Rdtase_CS"/>
</dbReference>
<dbReference type="InterPro" id="IPR002347">
    <property type="entry name" value="SDR_fam"/>
</dbReference>
<dbReference type="SUPFAM" id="SSF51735">
    <property type="entry name" value="NAD(P)-binding Rossmann-fold domains"/>
    <property type="match status" value="1"/>
</dbReference>
<dbReference type="Gene3D" id="3.40.50.720">
    <property type="entry name" value="NAD(P)-binding Rossmann-like Domain"/>
    <property type="match status" value="1"/>
</dbReference>
<name>A0ABP9PBC0_9ACTN</name>
<evidence type="ECO:0000256" key="1">
    <source>
        <dbReference type="ARBA" id="ARBA00006484"/>
    </source>
</evidence>
<evidence type="ECO:0000313" key="5">
    <source>
        <dbReference type="EMBL" id="GAA5143892.1"/>
    </source>
</evidence>
<dbReference type="CDD" id="cd05233">
    <property type="entry name" value="SDR_c"/>
    <property type="match status" value="1"/>
</dbReference>
<dbReference type="InterPro" id="IPR036291">
    <property type="entry name" value="NAD(P)-bd_dom_sf"/>
</dbReference>
<dbReference type="NCBIfam" id="NF005559">
    <property type="entry name" value="PRK07231.1"/>
    <property type="match status" value="1"/>
</dbReference>
<comment type="caution">
    <text evidence="5">The sequence shown here is derived from an EMBL/GenBank/DDBJ whole genome shotgun (WGS) entry which is preliminary data.</text>
</comment>
<dbReference type="EMBL" id="BAABKG010000001">
    <property type="protein sequence ID" value="GAA5143892.1"/>
    <property type="molecule type" value="Genomic_DNA"/>
</dbReference>
<evidence type="ECO:0000256" key="2">
    <source>
        <dbReference type="ARBA" id="ARBA00023002"/>
    </source>
</evidence>
<evidence type="ECO:0000313" key="6">
    <source>
        <dbReference type="Proteomes" id="UP001500221"/>
    </source>
</evidence>
<keyword evidence="6" id="KW-1185">Reference proteome</keyword>
<dbReference type="InterPro" id="IPR057326">
    <property type="entry name" value="KR_dom"/>
</dbReference>
<sequence>MGKLDGRTAVITGGASGIGLASARRFAAEGATVVLWDLNAESLALAAKEVENDGGTAHVVEVDVSRRDSVEAAAARTAELAGAVTVLMNNAGILDDYAPILETDEDLWDRIIGVNLTGVYRVTRALLPAMLDAGGGTIVNTCSIAGLVAGGGGTAYTSSKHGVLGLTRQLAFDYGQQGIRVNCICPGAVETGMTKELFAAGEAAVMDSVNSVPAGRYAQPEELANLALFLASEDSSFSHGAAFVADGGWTIR</sequence>
<dbReference type="Proteomes" id="UP001500221">
    <property type="component" value="Unassembled WGS sequence"/>
</dbReference>
<dbReference type="Pfam" id="PF13561">
    <property type="entry name" value="adh_short_C2"/>
    <property type="match status" value="1"/>
</dbReference>